<comment type="caution">
    <text evidence="1">The sequence shown here is derived from an EMBL/GenBank/DDBJ whole genome shotgun (WGS) entry which is preliminary data.</text>
</comment>
<dbReference type="OrthoDB" id="2153176at2759"/>
<dbReference type="Proteomes" id="UP000650833">
    <property type="component" value="Unassembled WGS sequence"/>
</dbReference>
<organism evidence="1 2">
    <name type="scientific">Mucor plumbeus</name>
    <dbReference type="NCBI Taxonomy" id="97098"/>
    <lineage>
        <taxon>Eukaryota</taxon>
        <taxon>Fungi</taxon>
        <taxon>Fungi incertae sedis</taxon>
        <taxon>Mucoromycota</taxon>
        <taxon>Mucoromycotina</taxon>
        <taxon>Mucoromycetes</taxon>
        <taxon>Mucorales</taxon>
        <taxon>Mucorineae</taxon>
        <taxon>Mucoraceae</taxon>
        <taxon>Mucor</taxon>
    </lineage>
</organism>
<dbReference type="AlphaFoldDB" id="A0A8H7UWI8"/>
<protein>
    <submittedName>
        <fullName evidence="1">Uncharacterized protein</fullName>
    </submittedName>
</protein>
<dbReference type="Pfam" id="PF07958">
    <property type="entry name" value="DUF1688"/>
    <property type="match status" value="1"/>
</dbReference>
<evidence type="ECO:0000313" key="1">
    <source>
        <dbReference type="EMBL" id="KAG2193269.1"/>
    </source>
</evidence>
<dbReference type="EMBL" id="JAEPRC010000660">
    <property type="protein sequence ID" value="KAG2193269.1"/>
    <property type="molecule type" value="Genomic_DNA"/>
</dbReference>
<dbReference type="PANTHER" id="PTHR31687:SF3">
    <property type="entry name" value="PROTEIN URG3"/>
    <property type="match status" value="1"/>
</dbReference>
<keyword evidence="2" id="KW-1185">Reference proteome</keyword>
<name>A0A8H7UWI8_9FUNG</name>
<dbReference type="PANTHER" id="PTHR31687">
    <property type="match status" value="1"/>
</dbReference>
<proteinExistence type="predicted"/>
<reference evidence="1" key="1">
    <citation type="submission" date="2020-12" db="EMBL/GenBank/DDBJ databases">
        <title>Metabolic potential, ecology and presence of endohyphal bacteria is reflected in genomic diversity of Mucoromycotina.</title>
        <authorList>
            <person name="Muszewska A."/>
            <person name="Okrasinska A."/>
            <person name="Steczkiewicz K."/>
            <person name="Drgas O."/>
            <person name="Orlowska M."/>
            <person name="Perlinska-Lenart U."/>
            <person name="Aleksandrzak-Piekarczyk T."/>
            <person name="Szatraj K."/>
            <person name="Zielenkiewicz U."/>
            <person name="Pilsyk S."/>
            <person name="Malc E."/>
            <person name="Mieczkowski P."/>
            <person name="Kruszewska J.S."/>
            <person name="Biernat P."/>
            <person name="Pawlowska J."/>
        </authorList>
    </citation>
    <scope>NUCLEOTIDE SEQUENCE</scope>
    <source>
        <strain evidence="1">CBS 226.32</strain>
    </source>
</reference>
<evidence type="ECO:0000313" key="2">
    <source>
        <dbReference type="Proteomes" id="UP000650833"/>
    </source>
</evidence>
<dbReference type="InterPro" id="IPR012469">
    <property type="entry name" value="DUF1688"/>
</dbReference>
<sequence>MVPASTNNNNNNNTKNEYLLSLHAVRESCFKVQEAAVKNKLQHFDIDTSKLQDMVQFVVSLIKRDYDDPSQIPSHGRWRHFDAGGRPRIQTLINSWASLGIDATEQTRRVLDLFVVAVLLDIDPNQCYSFRETSTNRLYKKREGIAIAVLEMFMAGTFSINPNQPHRVDSEALARLTINDLLQGFKTDTPSTLIGLEDRFELLKHLAQVIQRCPNYFGGEEGFVPRPGNMMGKVLIKGEEEEDYLLCHPTTIKTKKGPLIHLETLWPVVLEIGEIWTVEDSTFCKGGTFQLGDVWPCAALGDESKLVSFHKLSQWMVYSLIEPMEKLLGAMIEGTEQLTPLPDYSNGGLLIDTGFITLKNHDYERGIENYCENALLPGQPKVEVAPMFEMSDPVVVEWRALTTAYLDLVADRVRATFGMSKKVLSLTQLIEGGTTSAGRELAEISRPNTQEPPIVIKPDRRVIY</sequence>
<accession>A0A8H7UWI8</accession>
<gene>
    <name evidence="1" type="ORF">INT46_006343</name>
</gene>